<keyword evidence="1" id="KW-1133">Transmembrane helix</keyword>
<name>A0A2M7V8Q8_9BACT</name>
<feature type="domain" description="PEGA" evidence="2">
    <location>
        <begin position="51"/>
        <end position="113"/>
    </location>
</feature>
<evidence type="ECO:0000313" key="4">
    <source>
        <dbReference type="Proteomes" id="UP000228568"/>
    </source>
</evidence>
<gene>
    <name evidence="3" type="ORF">COX81_01430</name>
</gene>
<sequence>MSYPAIKLTRKIRIAIMIFLIIAFFVISPIIILYTAGYRYDFKAKKIQETGVISIDVKPKDSRVYLNGIELKNSIPVRLTNRLPGDYNIKIKKEGYHEWKKNITVESKKTYYIKDIILFKKYFPIKISDFENNFVFIYPSTNNGYALSIYKIENIFEVRLLDPKNNQETLVLRENMDEPPEIEWSPLGKRAIIKFVKNGVKNISLFSTGKTNVTNTYTFTDIKKNFVTQWSQENILTQDDTKILSLTDDDTSEVMKIPSSVWFIDDNDNLWQIDQETNNLLIKKDDITSSIHLPTENIAKIIDATETYIIVQNQSQEISVIMYEQNRTTSTKTLPSNFLLYNNSQEEWTTWSEWEIWNIYKDGTQSLVNRLEYPIDNIILLDDFGNIGLISGQSVLAFNQTYHLTYVLLDNTELENVWSDKQNKKIYFTSLDNNKTSLYKLEY</sequence>
<protein>
    <recommendedName>
        <fullName evidence="2">PEGA domain-containing protein</fullName>
    </recommendedName>
</protein>
<dbReference type="AlphaFoldDB" id="A0A2M7V8Q8"/>
<evidence type="ECO:0000313" key="3">
    <source>
        <dbReference type="EMBL" id="PIZ95188.1"/>
    </source>
</evidence>
<dbReference type="InterPro" id="IPR013229">
    <property type="entry name" value="PEGA"/>
</dbReference>
<keyword evidence="1" id="KW-0472">Membrane</keyword>
<organism evidence="3 4">
    <name type="scientific">Candidatus Magasanikbacteria bacterium CG_4_10_14_0_2_um_filter_37_12</name>
    <dbReference type="NCBI Taxonomy" id="1974637"/>
    <lineage>
        <taxon>Bacteria</taxon>
        <taxon>Candidatus Magasanikiibacteriota</taxon>
    </lineage>
</organism>
<dbReference type="Pfam" id="PF08308">
    <property type="entry name" value="PEGA"/>
    <property type="match status" value="1"/>
</dbReference>
<feature type="transmembrane region" description="Helical" evidence="1">
    <location>
        <begin position="12"/>
        <end position="36"/>
    </location>
</feature>
<evidence type="ECO:0000256" key="1">
    <source>
        <dbReference type="SAM" id="Phobius"/>
    </source>
</evidence>
<reference evidence="4" key="1">
    <citation type="submission" date="2017-09" db="EMBL/GenBank/DDBJ databases">
        <title>Depth-based differentiation of microbial function through sediment-hosted aquifers and enrichment of novel symbionts in the deep terrestrial subsurface.</title>
        <authorList>
            <person name="Probst A.J."/>
            <person name="Ladd B."/>
            <person name="Jarett J.K."/>
            <person name="Geller-Mcgrath D.E."/>
            <person name="Sieber C.M.K."/>
            <person name="Emerson J.B."/>
            <person name="Anantharaman K."/>
            <person name="Thomas B.C."/>
            <person name="Malmstrom R."/>
            <person name="Stieglmeier M."/>
            <person name="Klingl A."/>
            <person name="Woyke T."/>
            <person name="Ryan C.M."/>
            <person name="Banfield J.F."/>
        </authorList>
    </citation>
    <scope>NUCLEOTIDE SEQUENCE [LARGE SCALE GENOMIC DNA]</scope>
</reference>
<accession>A0A2M7V8Q8</accession>
<evidence type="ECO:0000259" key="2">
    <source>
        <dbReference type="Pfam" id="PF08308"/>
    </source>
</evidence>
<dbReference type="EMBL" id="PFPK01000018">
    <property type="protein sequence ID" value="PIZ95188.1"/>
    <property type="molecule type" value="Genomic_DNA"/>
</dbReference>
<comment type="caution">
    <text evidence="3">The sequence shown here is derived from an EMBL/GenBank/DDBJ whole genome shotgun (WGS) entry which is preliminary data.</text>
</comment>
<keyword evidence="1" id="KW-0812">Transmembrane</keyword>
<dbReference type="SUPFAM" id="SSF82171">
    <property type="entry name" value="DPP6 N-terminal domain-like"/>
    <property type="match status" value="1"/>
</dbReference>
<proteinExistence type="predicted"/>
<dbReference type="Proteomes" id="UP000228568">
    <property type="component" value="Unassembled WGS sequence"/>
</dbReference>